<reference evidence="2 3" key="1">
    <citation type="submission" date="2018-11" db="EMBL/GenBank/DDBJ databases">
        <authorList>
            <consortium name="Pathogen Informatics"/>
        </authorList>
    </citation>
    <scope>NUCLEOTIDE SEQUENCE [LARGE SCALE GENOMIC DNA]</scope>
</reference>
<protein>
    <submittedName>
        <fullName evidence="2">Uncharacterized protein</fullName>
    </submittedName>
</protein>
<sequence length="77" mass="9061">MVNHLKRRLQVLSKKLTEKELLKIIRGYLLKYMGRDRSRQQAILPIQLGNWGTVKQLIDCLRKKPSNNNSIMSPYSH</sequence>
<dbReference type="Proteomes" id="UP000267096">
    <property type="component" value="Unassembled WGS sequence"/>
</dbReference>
<accession>A0A3P6Q303</accession>
<evidence type="ECO:0000313" key="2">
    <source>
        <dbReference type="EMBL" id="VDK27354.1"/>
    </source>
</evidence>
<evidence type="ECO:0000313" key="1">
    <source>
        <dbReference type="EMBL" id="VDK26315.1"/>
    </source>
</evidence>
<evidence type="ECO:0000313" key="3">
    <source>
        <dbReference type="Proteomes" id="UP000267096"/>
    </source>
</evidence>
<gene>
    <name evidence="1" type="ORF">ASIM_LOCUS5951</name>
    <name evidence="2" type="ORF">ASIM_LOCUS6587</name>
</gene>
<dbReference type="EMBL" id="UYRR01014548">
    <property type="protein sequence ID" value="VDK27354.1"/>
    <property type="molecule type" value="Genomic_DNA"/>
</dbReference>
<name>A0A3P6Q303_ANISI</name>
<organism evidence="2 3">
    <name type="scientific">Anisakis simplex</name>
    <name type="common">Herring worm</name>
    <dbReference type="NCBI Taxonomy" id="6269"/>
    <lineage>
        <taxon>Eukaryota</taxon>
        <taxon>Metazoa</taxon>
        <taxon>Ecdysozoa</taxon>
        <taxon>Nematoda</taxon>
        <taxon>Chromadorea</taxon>
        <taxon>Rhabditida</taxon>
        <taxon>Spirurina</taxon>
        <taxon>Ascaridomorpha</taxon>
        <taxon>Ascaridoidea</taxon>
        <taxon>Anisakidae</taxon>
        <taxon>Anisakis</taxon>
        <taxon>Anisakis simplex complex</taxon>
    </lineage>
</organism>
<dbReference type="AlphaFoldDB" id="A0A3P6Q303"/>
<dbReference type="EMBL" id="UYRR01012327">
    <property type="protein sequence ID" value="VDK26315.1"/>
    <property type="molecule type" value="Genomic_DNA"/>
</dbReference>
<proteinExistence type="predicted"/>
<keyword evidence="3" id="KW-1185">Reference proteome</keyword>